<evidence type="ECO:0008006" key="4">
    <source>
        <dbReference type="Google" id="ProtNLM"/>
    </source>
</evidence>
<protein>
    <recommendedName>
        <fullName evidence="4">HAMP domain-containing protein</fullName>
    </recommendedName>
</protein>
<evidence type="ECO:0000313" key="3">
    <source>
        <dbReference type="Proteomes" id="UP001324634"/>
    </source>
</evidence>
<reference evidence="2 3" key="1">
    <citation type="submission" date="2023-11" db="EMBL/GenBank/DDBJ databases">
        <title>Peredibacter starrii A3.12.</title>
        <authorList>
            <person name="Mitchell R.J."/>
        </authorList>
    </citation>
    <scope>NUCLEOTIDE SEQUENCE [LARGE SCALE GENOMIC DNA]</scope>
    <source>
        <strain evidence="2 3">A3.12</strain>
    </source>
</reference>
<gene>
    <name evidence="2" type="ORF">SOO65_01155</name>
</gene>
<dbReference type="RefSeq" id="WP_321395648.1">
    <property type="nucleotide sequence ID" value="NZ_CP139487.1"/>
</dbReference>
<accession>A0AAX4HPW5</accession>
<keyword evidence="1" id="KW-0812">Transmembrane</keyword>
<sequence length="185" mass="21109">MAFYKRSIFLINPSFQLKFSVVVCSIILASTIIYPIIIYDFFQMIAASAPELPNNVIAARNELIIYLVLIQLVITLLAFIVFIFLTHKIAGPMFKLKNHLASIREGKPISPLTFRTGDHFQDVADEVSLFLETVAQNQENDFQYVDEVASYIENLSAAVPDDKKPILNEINRRLIDIKSRYKKPL</sequence>
<evidence type="ECO:0000256" key="1">
    <source>
        <dbReference type="SAM" id="Phobius"/>
    </source>
</evidence>
<organism evidence="2 3">
    <name type="scientific">Peredibacter starrii</name>
    <dbReference type="NCBI Taxonomy" id="28202"/>
    <lineage>
        <taxon>Bacteria</taxon>
        <taxon>Pseudomonadati</taxon>
        <taxon>Bdellovibrionota</taxon>
        <taxon>Bacteriovoracia</taxon>
        <taxon>Bacteriovoracales</taxon>
        <taxon>Bacteriovoracaceae</taxon>
        <taxon>Peredibacter</taxon>
    </lineage>
</organism>
<evidence type="ECO:0000313" key="2">
    <source>
        <dbReference type="EMBL" id="WPU65350.1"/>
    </source>
</evidence>
<keyword evidence="1" id="KW-0472">Membrane</keyword>
<dbReference type="Proteomes" id="UP001324634">
    <property type="component" value="Chromosome"/>
</dbReference>
<dbReference type="Gene3D" id="6.10.340.10">
    <property type="match status" value="1"/>
</dbReference>
<dbReference type="AlphaFoldDB" id="A0AAX4HPW5"/>
<dbReference type="EMBL" id="CP139487">
    <property type="protein sequence ID" value="WPU65350.1"/>
    <property type="molecule type" value="Genomic_DNA"/>
</dbReference>
<proteinExistence type="predicted"/>
<name>A0AAX4HPW5_9BACT</name>
<feature type="transmembrane region" description="Helical" evidence="1">
    <location>
        <begin position="63"/>
        <end position="85"/>
    </location>
</feature>
<keyword evidence="3" id="KW-1185">Reference proteome</keyword>
<keyword evidence="1" id="KW-1133">Transmembrane helix</keyword>
<feature type="transmembrane region" description="Helical" evidence="1">
    <location>
        <begin position="21"/>
        <end position="43"/>
    </location>
</feature>
<dbReference type="KEGG" id="psti:SOO65_01155"/>